<dbReference type="InterPro" id="IPR007318">
    <property type="entry name" value="Phopholipid_MeTrfase"/>
</dbReference>
<reference evidence="6 7" key="1">
    <citation type="submission" date="2018-03" db="EMBL/GenBank/DDBJ databases">
        <authorList>
            <person name="Keele B.F."/>
        </authorList>
    </citation>
    <scope>NUCLEOTIDE SEQUENCE [LARGE SCALE GENOMIC DNA]</scope>
    <source>
        <strain evidence="6 7">CECT 8811</strain>
    </source>
</reference>
<accession>A0A2R8AKG5</accession>
<dbReference type="GO" id="GO:0012505">
    <property type="term" value="C:endomembrane system"/>
    <property type="evidence" value="ECO:0007669"/>
    <property type="project" value="UniProtKB-SubCell"/>
</dbReference>
<keyword evidence="2 5" id="KW-0812">Transmembrane</keyword>
<evidence type="ECO:0000256" key="3">
    <source>
        <dbReference type="ARBA" id="ARBA00022989"/>
    </source>
</evidence>
<dbReference type="Pfam" id="PF04191">
    <property type="entry name" value="PEMT"/>
    <property type="match status" value="1"/>
</dbReference>
<evidence type="ECO:0000256" key="1">
    <source>
        <dbReference type="ARBA" id="ARBA00004127"/>
    </source>
</evidence>
<evidence type="ECO:0008006" key="8">
    <source>
        <dbReference type="Google" id="ProtNLM"/>
    </source>
</evidence>
<comment type="subcellular location">
    <subcellularLocation>
        <location evidence="1">Endomembrane system</location>
        <topology evidence="1">Multi-pass membrane protein</topology>
    </subcellularLocation>
</comment>
<keyword evidence="3 5" id="KW-1133">Transmembrane helix</keyword>
<dbReference type="Proteomes" id="UP000244911">
    <property type="component" value="Unassembled WGS sequence"/>
</dbReference>
<evidence type="ECO:0000313" key="6">
    <source>
        <dbReference type="EMBL" id="SPF76538.1"/>
    </source>
</evidence>
<dbReference type="AlphaFoldDB" id="A0A2R8AKG5"/>
<sequence>MWLIAMAAVAFGLDSFVPGLGFDLNWTRWLGTGLVGTGIGVMVLAVWEFLRARTTIIPRQRPTAFLQSGIYRLTRNPIYLGDALVLGGLVLRWDVLPALILVPMFTRIITTRFIIGEEAGLTAIFGDEFKNWAATVRRWL</sequence>
<dbReference type="RefSeq" id="WP_181363713.1">
    <property type="nucleotide sequence ID" value="NZ_OMOI01000001.1"/>
</dbReference>
<gene>
    <name evidence="6" type="ORF">ALP8811_01546</name>
</gene>
<evidence type="ECO:0000313" key="7">
    <source>
        <dbReference type="Proteomes" id="UP000244911"/>
    </source>
</evidence>
<organism evidence="6 7">
    <name type="scientific">Aliiroseovarius pelagivivens</name>
    <dbReference type="NCBI Taxonomy" id="1639690"/>
    <lineage>
        <taxon>Bacteria</taxon>
        <taxon>Pseudomonadati</taxon>
        <taxon>Pseudomonadota</taxon>
        <taxon>Alphaproteobacteria</taxon>
        <taxon>Rhodobacterales</taxon>
        <taxon>Paracoccaceae</taxon>
        <taxon>Aliiroseovarius</taxon>
    </lineage>
</organism>
<evidence type="ECO:0000256" key="2">
    <source>
        <dbReference type="ARBA" id="ARBA00022692"/>
    </source>
</evidence>
<protein>
    <recommendedName>
        <fullName evidence="8">Steroid 5-alpha reductase C-terminal domain-containing protein</fullName>
    </recommendedName>
</protein>
<dbReference type="Gene3D" id="1.20.120.1630">
    <property type="match status" value="1"/>
</dbReference>
<name>A0A2R8AKG5_9RHOB</name>
<evidence type="ECO:0000256" key="5">
    <source>
        <dbReference type="SAM" id="Phobius"/>
    </source>
</evidence>
<keyword evidence="7" id="KW-1185">Reference proteome</keyword>
<dbReference type="EMBL" id="OMOI01000001">
    <property type="protein sequence ID" value="SPF76538.1"/>
    <property type="molecule type" value="Genomic_DNA"/>
</dbReference>
<feature type="transmembrane region" description="Helical" evidence="5">
    <location>
        <begin position="29"/>
        <end position="50"/>
    </location>
</feature>
<proteinExistence type="predicted"/>
<keyword evidence="4 5" id="KW-0472">Membrane</keyword>
<evidence type="ECO:0000256" key="4">
    <source>
        <dbReference type="ARBA" id="ARBA00023136"/>
    </source>
</evidence>